<dbReference type="Proteomes" id="UP001251528">
    <property type="component" value="Unassembled WGS sequence"/>
</dbReference>
<protein>
    <submittedName>
        <fullName evidence="2">Uncharacterized protein</fullName>
    </submittedName>
</protein>
<evidence type="ECO:0000256" key="1">
    <source>
        <dbReference type="SAM" id="MobiDB-lite"/>
    </source>
</evidence>
<name>A0AAJ0G2N5_9HYPO</name>
<feature type="compositionally biased region" description="Polar residues" evidence="1">
    <location>
        <begin position="80"/>
        <end position="111"/>
    </location>
</feature>
<feature type="region of interest" description="Disordered" evidence="1">
    <location>
        <begin position="436"/>
        <end position="481"/>
    </location>
</feature>
<organism evidence="2 3">
    <name type="scientific">Conoideocrella luteorostrata</name>
    <dbReference type="NCBI Taxonomy" id="1105319"/>
    <lineage>
        <taxon>Eukaryota</taxon>
        <taxon>Fungi</taxon>
        <taxon>Dikarya</taxon>
        <taxon>Ascomycota</taxon>
        <taxon>Pezizomycotina</taxon>
        <taxon>Sordariomycetes</taxon>
        <taxon>Hypocreomycetidae</taxon>
        <taxon>Hypocreales</taxon>
        <taxon>Clavicipitaceae</taxon>
        <taxon>Conoideocrella</taxon>
    </lineage>
</organism>
<reference evidence="2" key="1">
    <citation type="submission" date="2023-06" db="EMBL/GenBank/DDBJ databases">
        <title>Conoideocrella luteorostrata (Hypocreales: Clavicipitaceae), a potential biocontrol fungus for elongate hemlock scale in United States Christmas tree production areas.</title>
        <authorList>
            <person name="Barrett H."/>
            <person name="Lovett B."/>
            <person name="Macias A.M."/>
            <person name="Stajich J.E."/>
            <person name="Kasson M.T."/>
        </authorList>
    </citation>
    <scope>NUCLEOTIDE SEQUENCE</scope>
    <source>
        <strain evidence="2">ARSEF 14590</strain>
    </source>
</reference>
<dbReference type="EMBL" id="JASWJB010000002">
    <property type="protein sequence ID" value="KAK2616792.1"/>
    <property type="molecule type" value="Genomic_DNA"/>
</dbReference>
<feature type="region of interest" description="Disordered" evidence="1">
    <location>
        <begin position="1"/>
        <end position="23"/>
    </location>
</feature>
<evidence type="ECO:0000313" key="2">
    <source>
        <dbReference type="EMBL" id="KAK2616792.1"/>
    </source>
</evidence>
<dbReference type="AlphaFoldDB" id="A0AAJ0G2N5"/>
<evidence type="ECO:0000313" key="3">
    <source>
        <dbReference type="Proteomes" id="UP001251528"/>
    </source>
</evidence>
<feature type="compositionally biased region" description="Basic and acidic residues" evidence="1">
    <location>
        <begin position="1"/>
        <end position="10"/>
    </location>
</feature>
<sequence length="549" mass="60536">MSIRRHEDNVCHNGGRSEPYELDDSLVPDKIGDEILVSDRIVDAELRYEPEASDKDNCQVAGTCSRETISSHHLKRRHTAFSTDSTDGKLQNAYNPTTQAPTSSLTNSSKPKPTRRVPQSFKARHILLGTWRHSSVPINDQKHAVIGFIDVSGRLRVCVKPYTKDGKSLTDYPLPPGPGKNLLTFERIIFSNHLIGLNYLEIKEYTRIRSQAVPEESESLHEAAKIAAASEAARRVRENPDLAGKKKPHAYAYGLELPDHLWNLHDSDPRSGLQGWSPLNHAATPKFASDSAPFVPHQIAAACKDQASTDDAVYDTLAQNKSHTGQTLAGTKGEWFVGEYSSPGAKESQAQYREGNIKRHLPSFVWQEHIGYVQSQEYQPDCTFSSLGSVVTGAKAAETTATRGAQIQADIFSGRQSHAVIVPVCTASPGAGMGFTNASRDPRAHRLHQSPSSGSQSMQGYPSDSKYLAARSNTKGNSGQISVIPSTKFARDAISQNRTDRNTIGKQQPISTPMVFHMLERQLQQEMAKVIPHESECITEMRTLGYTKW</sequence>
<gene>
    <name evidence="2" type="ORF">QQS21_000169</name>
</gene>
<comment type="caution">
    <text evidence="2">The sequence shown here is derived from an EMBL/GenBank/DDBJ whole genome shotgun (WGS) entry which is preliminary data.</text>
</comment>
<accession>A0AAJ0G2N5</accession>
<feature type="region of interest" description="Disordered" evidence="1">
    <location>
        <begin position="75"/>
        <end position="118"/>
    </location>
</feature>
<keyword evidence="3" id="KW-1185">Reference proteome</keyword>
<feature type="compositionally biased region" description="Polar residues" evidence="1">
    <location>
        <begin position="471"/>
        <end position="481"/>
    </location>
</feature>
<feature type="compositionally biased region" description="Low complexity" evidence="1">
    <location>
        <begin position="449"/>
        <end position="463"/>
    </location>
</feature>
<proteinExistence type="predicted"/>